<dbReference type="RefSeq" id="WP_179667965.1">
    <property type="nucleotide sequence ID" value="NZ_JACCFP010000001.1"/>
</dbReference>
<dbReference type="Pfam" id="PF01553">
    <property type="entry name" value="Acyltransferase"/>
    <property type="match status" value="1"/>
</dbReference>
<gene>
    <name evidence="5" type="ORF">HNR19_002182</name>
</gene>
<evidence type="ECO:0000256" key="2">
    <source>
        <dbReference type="ARBA" id="ARBA00023315"/>
    </source>
</evidence>
<feature type="domain" description="Phospholipid/glycerol acyltransferase" evidence="4">
    <location>
        <begin position="52"/>
        <end position="162"/>
    </location>
</feature>
<dbReference type="SUPFAM" id="SSF69593">
    <property type="entry name" value="Glycerol-3-phosphate (1)-acyltransferase"/>
    <property type="match status" value="1"/>
</dbReference>
<evidence type="ECO:0000256" key="1">
    <source>
        <dbReference type="ARBA" id="ARBA00022679"/>
    </source>
</evidence>
<dbReference type="CDD" id="cd07989">
    <property type="entry name" value="LPLAT_AGPAT-like"/>
    <property type="match status" value="1"/>
</dbReference>
<dbReference type="Proteomes" id="UP000530424">
    <property type="component" value="Unassembled WGS sequence"/>
</dbReference>
<dbReference type="GO" id="GO:0005886">
    <property type="term" value="C:plasma membrane"/>
    <property type="evidence" value="ECO:0007669"/>
    <property type="project" value="TreeGrafter"/>
</dbReference>
<dbReference type="GO" id="GO:0003841">
    <property type="term" value="F:1-acylglycerol-3-phosphate O-acyltransferase activity"/>
    <property type="evidence" value="ECO:0007669"/>
    <property type="project" value="UniProtKB-EC"/>
</dbReference>
<dbReference type="PANTHER" id="PTHR10434">
    <property type="entry name" value="1-ACYL-SN-GLYCEROL-3-PHOSPHATE ACYLTRANSFERASE"/>
    <property type="match status" value="1"/>
</dbReference>
<dbReference type="AlphaFoldDB" id="A0A853C2C0"/>
<dbReference type="InterPro" id="IPR002123">
    <property type="entry name" value="Plipid/glycerol_acylTrfase"/>
</dbReference>
<sequence length="244" mass="26605">MTTHADRPRTDGVRSPATFWLYRFRWFGRLVIRRRYDVRVLHAERFPADGPVIVAANHIGVIDGPLLAIFAPRPVHAWTKIEMFKGLLGRFLSAVGQIPLDRFRSDPLAVKVALRTLRDGRVVGVFPEGTRGNGELDTYHRGAAYLALVTGAPVLPLTFIGSRESGGSSGSLPKKGARIHMVVGDPVRIDAVPWPRTPALVEKATLDLHRRMLAGIQAALAETGRALPGPLPTNDPALDPDEGP</sequence>
<evidence type="ECO:0000313" key="6">
    <source>
        <dbReference type="Proteomes" id="UP000530424"/>
    </source>
</evidence>
<accession>A0A853C2C0</accession>
<name>A0A853C2C0_9ACTN</name>
<keyword evidence="2 5" id="KW-0012">Acyltransferase</keyword>
<dbReference type="GO" id="GO:0006654">
    <property type="term" value="P:phosphatidic acid biosynthetic process"/>
    <property type="evidence" value="ECO:0007669"/>
    <property type="project" value="TreeGrafter"/>
</dbReference>
<organism evidence="5 6">
    <name type="scientific">Nocardioides thalensis</name>
    <dbReference type="NCBI Taxonomy" id="1914755"/>
    <lineage>
        <taxon>Bacteria</taxon>
        <taxon>Bacillati</taxon>
        <taxon>Actinomycetota</taxon>
        <taxon>Actinomycetes</taxon>
        <taxon>Propionibacteriales</taxon>
        <taxon>Nocardioidaceae</taxon>
        <taxon>Nocardioides</taxon>
    </lineage>
</organism>
<evidence type="ECO:0000259" key="4">
    <source>
        <dbReference type="SMART" id="SM00563"/>
    </source>
</evidence>
<keyword evidence="1 5" id="KW-0808">Transferase</keyword>
<evidence type="ECO:0000256" key="3">
    <source>
        <dbReference type="SAM" id="MobiDB-lite"/>
    </source>
</evidence>
<dbReference type="EC" id="2.3.1.51" evidence="5"/>
<dbReference type="EMBL" id="JACCFP010000001">
    <property type="protein sequence ID" value="NYJ01484.1"/>
    <property type="molecule type" value="Genomic_DNA"/>
</dbReference>
<comment type="caution">
    <text evidence="5">The sequence shown here is derived from an EMBL/GenBank/DDBJ whole genome shotgun (WGS) entry which is preliminary data.</text>
</comment>
<feature type="region of interest" description="Disordered" evidence="3">
    <location>
        <begin position="224"/>
        <end position="244"/>
    </location>
</feature>
<dbReference type="PANTHER" id="PTHR10434:SF11">
    <property type="entry name" value="1-ACYL-SN-GLYCEROL-3-PHOSPHATE ACYLTRANSFERASE"/>
    <property type="match status" value="1"/>
</dbReference>
<evidence type="ECO:0000313" key="5">
    <source>
        <dbReference type="EMBL" id="NYJ01484.1"/>
    </source>
</evidence>
<dbReference type="SMART" id="SM00563">
    <property type="entry name" value="PlsC"/>
    <property type="match status" value="1"/>
</dbReference>
<reference evidence="5 6" key="1">
    <citation type="submission" date="2020-07" db="EMBL/GenBank/DDBJ databases">
        <title>Sequencing the genomes of 1000 actinobacteria strains.</title>
        <authorList>
            <person name="Klenk H.-P."/>
        </authorList>
    </citation>
    <scope>NUCLEOTIDE SEQUENCE [LARGE SCALE GENOMIC DNA]</scope>
    <source>
        <strain evidence="5 6">DSM 103833</strain>
    </source>
</reference>
<proteinExistence type="predicted"/>
<keyword evidence="6" id="KW-1185">Reference proteome</keyword>
<protein>
    <submittedName>
        <fullName evidence="5">1-acyl-sn-glycerol-3-phosphate acyltransferase</fullName>
        <ecNumber evidence="5">2.3.1.51</ecNumber>
    </submittedName>
</protein>